<keyword evidence="2" id="KW-0614">Plasmid</keyword>
<proteinExistence type="predicted"/>
<gene>
    <name evidence="2" type="ORF">EHF44_00390</name>
</gene>
<dbReference type="GO" id="GO:0003824">
    <property type="term" value="F:catalytic activity"/>
    <property type="evidence" value="ECO:0007669"/>
    <property type="project" value="InterPro"/>
</dbReference>
<dbReference type="InterPro" id="IPR002500">
    <property type="entry name" value="PAPS_reduct_dom"/>
</dbReference>
<feature type="domain" description="Phosphoadenosine phosphosulphate reductase" evidence="1">
    <location>
        <begin position="46"/>
        <end position="247"/>
    </location>
</feature>
<dbReference type="EMBL" id="CP033968">
    <property type="protein sequence ID" value="AZG12209.1"/>
    <property type="molecule type" value="Genomic_DNA"/>
</dbReference>
<dbReference type="Proteomes" id="UP000270411">
    <property type="component" value="Plasmid unnamed1"/>
</dbReference>
<dbReference type="SUPFAM" id="SSF52402">
    <property type="entry name" value="Adenine nucleotide alpha hydrolases-like"/>
    <property type="match status" value="1"/>
</dbReference>
<dbReference type="PANTHER" id="PTHR43196:SF2">
    <property type="entry name" value="PHOSPHOADENOSINE PHOSPHOSULFATE REDUCTASE"/>
    <property type="match status" value="1"/>
</dbReference>
<organism evidence="2 3">
    <name type="scientific">Cupriavidus pauculus</name>
    <dbReference type="NCBI Taxonomy" id="82633"/>
    <lineage>
        <taxon>Bacteria</taxon>
        <taxon>Pseudomonadati</taxon>
        <taxon>Pseudomonadota</taxon>
        <taxon>Betaproteobacteria</taxon>
        <taxon>Burkholderiales</taxon>
        <taxon>Burkholderiaceae</taxon>
        <taxon>Cupriavidus</taxon>
    </lineage>
</organism>
<evidence type="ECO:0000313" key="3">
    <source>
        <dbReference type="Proteomes" id="UP000270411"/>
    </source>
</evidence>
<name>A0A3G8GW60_9BURK</name>
<evidence type="ECO:0000313" key="2">
    <source>
        <dbReference type="EMBL" id="AZG12209.1"/>
    </source>
</evidence>
<evidence type="ECO:0000259" key="1">
    <source>
        <dbReference type="Pfam" id="PF01507"/>
    </source>
</evidence>
<dbReference type="KEGG" id="cpau:EHF44_00390"/>
<dbReference type="OrthoDB" id="9794018at2"/>
<dbReference type="InterPro" id="IPR014729">
    <property type="entry name" value="Rossmann-like_a/b/a_fold"/>
</dbReference>
<accession>A0A3G8GW60</accession>
<dbReference type="Pfam" id="PF01507">
    <property type="entry name" value="PAPS_reduct"/>
    <property type="match status" value="1"/>
</dbReference>
<dbReference type="AlphaFoldDB" id="A0A3G8GW60"/>
<dbReference type="Gene3D" id="3.40.50.620">
    <property type="entry name" value="HUPs"/>
    <property type="match status" value="1"/>
</dbReference>
<dbReference type="InterPro" id="IPR050128">
    <property type="entry name" value="Sulfate_adenylyltrnsfr_sub2"/>
</dbReference>
<protein>
    <recommendedName>
        <fullName evidence="1">Phosphoadenosine phosphosulphate reductase domain-containing protein</fullName>
    </recommendedName>
</protein>
<reference evidence="3" key="1">
    <citation type="submission" date="2018-11" db="EMBL/GenBank/DDBJ databases">
        <title>FDA dAtabase for Regulatory Grade micrObial Sequences (FDA-ARGOS): Supporting development and validation of Infectious Disease Dx tests.</title>
        <authorList>
            <person name="Goldberg B."/>
            <person name="Campos J."/>
            <person name="Tallon L."/>
            <person name="Sadzewicz L."/>
            <person name="Zhao X."/>
            <person name="Vavikolanu K."/>
            <person name="Mehta A."/>
            <person name="Aluvathingal J."/>
            <person name="Nadendla S."/>
            <person name="Geyer C."/>
            <person name="Nandy P."/>
            <person name="Yan Y."/>
            <person name="Sichtig H."/>
        </authorList>
    </citation>
    <scope>NUCLEOTIDE SEQUENCE [LARGE SCALE GENOMIC DNA]</scope>
    <source>
        <strain evidence="3">FDAARGOS_614</strain>
        <plasmid evidence="3">unnamed1</plasmid>
    </source>
</reference>
<dbReference type="PANTHER" id="PTHR43196">
    <property type="entry name" value="SULFATE ADENYLYLTRANSFERASE SUBUNIT 2"/>
    <property type="match status" value="1"/>
</dbReference>
<geneLocation type="plasmid" evidence="2">
    <name>unnamed1</name>
</geneLocation>
<sequence>MSVGTQEQAIRFITPKFLEGAPAGKPNQVGLSPEVESMLARDAVVAVGVSGGKDSDACAIAVARHLDQIGHKGPRLLVHSDLGRIEWKDSLPSCERLAHRLGWELLVVRRQAGDMLDRWEVRWQNSVSRYEDMSCVKLILPWSTPSMRFCTSEMKTHLISSALRKRFPQGDILNVTGIRRQESKNRSKMPISAPNSGLTRKSGIGMTWNAIIDWPVQDVVHAIHDAELELHEAYTKYGMSRVSCSFCIMSSEADLIASAMCEDNHEPYIRMVELEARSSFAFQGNRWLSDVAPHVLPPSLRIRADKAKAVAAQRQVIEAAIPEHLLYTAGWPTCLPSREEAGLLAGVRTEVSALLGLNAQCLDATSVLNRYGSLLELKVAKGKAGSAEDTYPQQTELCFG</sequence>